<feature type="region of interest" description="Disordered" evidence="1">
    <location>
        <begin position="28"/>
        <end position="56"/>
    </location>
</feature>
<accession>A0A1M5Q200</accession>
<evidence type="ECO:0000313" key="2">
    <source>
        <dbReference type="EMBL" id="PRZ22044.1"/>
    </source>
</evidence>
<dbReference type="AlphaFoldDB" id="A0A1M5Q200"/>
<reference evidence="4" key="2">
    <citation type="submission" date="2016-11" db="EMBL/GenBank/DDBJ databases">
        <authorList>
            <person name="Varghese N."/>
            <person name="Submissions S."/>
        </authorList>
    </citation>
    <scope>NUCLEOTIDE SEQUENCE [LARGE SCALE GENOMIC DNA]</scope>
    <source>
        <strain evidence="4">DSM 19729</strain>
    </source>
</reference>
<gene>
    <name evidence="2" type="ORF">BC624_10745</name>
    <name evidence="3" type="ORF">SAMN05443373_10745</name>
</gene>
<dbReference type="STRING" id="280093.SAMN05443373_10745"/>
<evidence type="ECO:0000313" key="4">
    <source>
        <dbReference type="Proteomes" id="UP000184384"/>
    </source>
</evidence>
<protein>
    <submittedName>
        <fullName evidence="3">Uncharacterized protein</fullName>
    </submittedName>
</protein>
<sequence>MKNNDLNITNETKQRLLSLPNKYFKKIGKPNKAHRGEQIERKSSVTIVNNSKKRKS</sequence>
<evidence type="ECO:0000256" key="1">
    <source>
        <dbReference type="SAM" id="MobiDB-lite"/>
    </source>
</evidence>
<dbReference type="Proteomes" id="UP000237771">
    <property type="component" value="Unassembled WGS sequence"/>
</dbReference>
<evidence type="ECO:0000313" key="5">
    <source>
        <dbReference type="Proteomes" id="UP000237771"/>
    </source>
</evidence>
<reference evidence="2 5" key="3">
    <citation type="submission" date="2018-03" db="EMBL/GenBank/DDBJ databases">
        <title>Genomic Encyclopedia of Archaeal and Bacterial Type Strains, Phase II (KMG-II): from individual species to whole genera.</title>
        <authorList>
            <person name="Goeker M."/>
        </authorList>
    </citation>
    <scope>NUCLEOTIDE SEQUENCE [LARGE SCALE GENOMIC DNA]</scope>
    <source>
        <strain evidence="2 5">DSM 17797</strain>
    </source>
</reference>
<organism evidence="3 4">
    <name type="scientific">Flavobacterium granuli</name>
    <dbReference type="NCBI Taxonomy" id="280093"/>
    <lineage>
        <taxon>Bacteria</taxon>
        <taxon>Pseudomonadati</taxon>
        <taxon>Bacteroidota</taxon>
        <taxon>Flavobacteriia</taxon>
        <taxon>Flavobacteriales</taxon>
        <taxon>Flavobacteriaceae</taxon>
        <taxon>Flavobacterium</taxon>
    </lineage>
</organism>
<evidence type="ECO:0000313" key="3">
    <source>
        <dbReference type="EMBL" id="SHH08155.1"/>
    </source>
</evidence>
<reference evidence="3" key="1">
    <citation type="submission" date="2016-11" db="EMBL/GenBank/DDBJ databases">
        <authorList>
            <person name="Jaros S."/>
            <person name="Januszkiewicz K."/>
            <person name="Wedrychowicz H."/>
        </authorList>
    </citation>
    <scope>NUCLEOTIDE SEQUENCE [LARGE SCALE GENOMIC DNA]</scope>
    <source>
        <strain evidence="3">DSM 19729</strain>
    </source>
</reference>
<keyword evidence="5" id="KW-1185">Reference proteome</keyword>
<feature type="compositionally biased region" description="Basic and acidic residues" evidence="1">
    <location>
        <begin position="34"/>
        <end position="43"/>
    </location>
</feature>
<dbReference type="EMBL" id="PVUB01000007">
    <property type="protein sequence ID" value="PRZ22044.1"/>
    <property type="molecule type" value="Genomic_DNA"/>
</dbReference>
<name>A0A1M5Q200_9FLAO</name>
<dbReference type="RefSeq" id="WP_158234600.1">
    <property type="nucleotide sequence ID" value="NZ_FQWO01000007.1"/>
</dbReference>
<proteinExistence type="predicted"/>
<dbReference type="Proteomes" id="UP000184384">
    <property type="component" value="Unassembled WGS sequence"/>
</dbReference>
<dbReference type="EMBL" id="FQWO01000007">
    <property type="protein sequence ID" value="SHH08155.1"/>
    <property type="molecule type" value="Genomic_DNA"/>
</dbReference>